<evidence type="ECO:0000256" key="2">
    <source>
        <dbReference type="ARBA" id="ARBA00022448"/>
    </source>
</evidence>
<dbReference type="Proteomes" id="UP001301388">
    <property type="component" value="Unassembled WGS sequence"/>
</dbReference>
<reference evidence="10 11" key="1">
    <citation type="submission" date="2023-12" db="EMBL/GenBank/DDBJ databases">
        <title>Baltic Sea Cyanobacteria.</title>
        <authorList>
            <person name="Delbaje E."/>
            <person name="Fewer D.P."/>
            <person name="Shishido T.K."/>
        </authorList>
    </citation>
    <scope>NUCLEOTIDE SEQUENCE [LARGE SCALE GENOMIC DNA]</scope>
    <source>
        <strain evidence="10 11">UHCC 0370</strain>
    </source>
</reference>
<comment type="caution">
    <text evidence="10">The sequence shown here is derived from an EMBL/GenBank/DDBJ whole genome shotgun (WGS) entry which is preliminary data.</text>
</comment>
<dbReference type="RefSeq" id="WP_323261032.1">
    <property type="nucleotide sequence ID" value="NZ_JAYGIE010000026.1"/>
</dbReference>
<dbReference type="PROSITE" id="PS50893">
    <property type="entry name" value="ABC_TRANSPORTER_2"/>
    <property type="match status" value="1"/>
</dbReference>
<evidence type="ECO:0000313" key="11">
    <source>
        <dbReference type="Proteomes" id="UP001301388"/>
    </source>
</evidence>
<keyword evidence="4" id="KW-0547">Nucleotide-binding</keyword>
<keyword evidence="7 8" id="KW-0472">Membrane</keyword>
<comment type="subcellular location">
    <subcellularLocation>
        <location evidence="1">Membrane</location>
        <topology evidence="1">Multi-pass membrane protein</topology>
    </subcellularLocation>
</comment>
<feature type="domain" description="ABC transporter" evidence="9">
    <location>
        <begin position="37"/>
        <end position="263"/>
    </location>
</feature>
<evidence type="ECO:0000256" key="7">
    <source>
        <dbReference type="ARBA" id="ARBA00023136"/>
    </source>
</evidence>
<proteinExistence type="predicted"/>
<keyword evidence="6 8" id="KW-1133">Transmembrane helix</keyword>
<dbReference type="GO" id="GO:0005524">
    <property type="term" value="F:ATP binding"/>
    <property type="evidence" value="ECO:0007669"/>
    <property type="project" value="UniProtKB-KW"/>
</dbReference>
<keyword evidence="11" id="KW-1185">Reference proteome</keyword>
<dbReference type="InterPro" id="IPR050763">
    <property type="entry name" value="ABC_transporter_ATP-binding"/>
</dbReference>
<dbReference type="InterPro" id="IPR003593">
    <property type="entry name" value="AAA+_ATPase"/>
</dbReference>
<gene>
    <name evidence="10" type="ORF">VB774_07560</name>
</gene>
<evidence type="ECO:0000256" key="4">
    <source>
        <dbReference type="ARBA" id="ARBA00022741"/>
    </source>
</evidence>
<evidence type="ECO:0000256" key="3">
    <source>
        <dbReference type="ARBA" id="ARBA00022692"/>
    </source>
</evidence>
<dbReference type="InterPro" id="IPR027417">
    <property type="entry name" value="P-loop_NTPase"/>
</dbReference>
<keyword evidence="5 10" id="KW-0067">ATP-binding</keyword>
<feature type="transmembrane region" description="Helical" evidence="8">
    <location>
        <begin position="347"/>
        <end position="365"/>
    </location>
</feature>
<dbReference type="Pfam" id="PF00005">
    <property type="entry name" value="ABC_tran"/>
    <property type="match status" value="1"/>
</dbReference>
<feature type="transmembrane region" description="Helical" evidence="8">
    <location>
        <begin position="434"/>
        <end position="455"/>
    </location>
</feature>
<dbReference type="EMBL" id="JAYGIE010000026">
    <property type="protein sequence ID" value="MEA5477475.1"/>
    <property type="molecule type" value="Genomic_DNA"/>
</dbReference>
<sequence length="542" mass="59395">MVGSLVNSCIDSVDLALGKINPATVFDKANSEIMHFIELQNVSKRFGKKSILQEISLTVRQGEFIVLRGTNGAGKTTLLNVILGLLHPDTGTAMLLGRSPLLPSAKTRVGVVLQKVSPPKNLTVKELIDLVRSYYPDALSTEEILNTVNLAGKHNDWAANLSGGQEQRLLFALALAGKPDLLVLDEPTRNLDPEGYADFWKQLRLCVSQGKTVLMVTNNQADWKELVSLATRTITLEYGRIHEDRQSAIAKKPVNPITERKQVGMSKGGVPLFYSSPKTSSENTILMADNTPAKNSPTLSYGNDSLMRGFLPQLWAESLQLWRTPIYGIGILLFSSAIALFPPDERLGMLGAIFFAGLSLLTIAFERTGKRVAVERVEGWLKLLRVTPLHPFVYLSAKVVMSLAISAISLLLILGLGAWKLGIDQSLVQRSLEFMSLLLGSIPFTIFGLALGYLVNPKSVDSIAGLAIPIALFTCGLPLPVSQVVQDAIAYSPFYHYGQLVLWSAGQTNDGYFWLHVVWLLWTSCAFGLLASWAYQRDQAVE</sequence>
<dbReference type="SUPFAM" id="SSF52540">
    <property type="entry name" value="P-loop containing nucleoside triphosphate hydrolases"/>
    <property type="match status" value="1"/>
</dbReference>
<accession>A0ABU5TGN8</accession>
<evidence type="ECO:0000256" key="8">
    <source>
        <dbReference type="SAM" id="Phobius"/>
    </source>
</evidence>
<feature type="transmembrane region" description="Helical" evidence="8">
    <location>
        <begin position="462"/>
        <end position="481"/>
    </location>
</feature>
<organism evidence="10 11">
    <name type="scientific">Pseudanabaena galeata UHCC 0370</name>
    <dbReference type="NCBI Taxonomy" id="3110310"/>
    <lineage>
        <taxon>Bacteria</taxon>
        <taxon>Bacillati</taxon>
        <taxon>Cyanobacteriota</taxon>
        <taxon>Cyanophyceae</taxon>
        <taxon>Pseudanabaenales</taxon>
        <taxon>Pseudanabaenaceae</taxon>
        <taxon>Pseudanabaena</taxon>
    </lineage>
</organism>
<dbReference type="InterPro" id="IPR013525">
    <property type="entry name" value="ABC2_TM"/>
</dbReference>
<evidence type="ECO:0000259" key="9">
    <source>
        <dbReference type="PROSITE" id="PS50893"/>
    </source>
</evidence>
<protein>
    <submittedName>
        <fullName evidence="10">ATP-binding cassette domain-containing protein</fullName>
    </submittedName>
</protein>
<name>A0ABU5TGN8_9CYAN</name>
<feature type="transmembrane region" description="Helical" evidence="8">
    <location>
        <begin position="512"/>
        <end position="535"/>
    </location>
</feature>
<dbReference type="Pfam" id="PF12698">
    <property type="entry name" value="ABC2_membrane_3"/>
    <property type="match status" value="1"/>
</dbReference>
<dbReference type="PANTHER" id="PTHR42711">
    <property type="entry name" value="ABC TRANSPORTER ATP-BINDING PROTEIN"/>
    <property type="match status" value="1"/>
</dbReference>
<dbReference type="Gene3D" id="3.40.50.300">
    <property type="entry name" value="P-loop containing nucleotide triphosphate hydrolases"/>
    <property type="match status" value="1"/>
</dbReference>
<evidence type="ECO:0000313" key="10">
    <source>
        <dbReference type="EMBL" id="MEA5477475.1"/>
    </source>
</evidence>
<dbReference type="SMART" id="SM00382">
    <property type="entry name" value="AAA"/>
    <property type="match status" value="1"/>
</dbReference>
<evidence type="ECO:0000256" key="1">
    <source>
        <dbReference type="ARBA" id="ARBA00004141"/>
    </source>
</evidence>
<keyword evidence="2" id="KW-0813">Transport</keyword>
<keyword evidence="3 8" id="KW-0812">Transmembrane</keyword>
<dbReference type="PANTHER" id="PTHR42711:SF17">
    <property type="entry name" value="ABC TRANSPORTER ATP-BINDING PROTEIN"/>
    <property type="match status" value="1"/>
</dbReference>
<dbReference type="CDD" id="cd03230">
    <property type="entry name" value="ABC_DR_subfamily_A"/>
    <property type="match status" value="1"/>
</dbReference>
<dbReference type="InterPro" id="IPR003439">
    <property type="entry name" value="ABC_transporter-like_ATP-bd"/>
</dbReference>
<feature type="transmembrane region" description="Helical" evidence="8">
    <location>
        <begin position="392"/>
        <end position="414"/>
    </location>
</feature>
<evidence type="ECO:0000256" key="5">
    <source>
        <dbReference type="ARBA" id="ARBA00022840"/>
    </source>
</evidence>
<evidence type="ECO:0000256" key="6">
    <source>
        <dbReference type="ARBA" id="ARBA00022989"/>
    </source>
</evidence>